<protein>
    <submittedName>
        <fullName evidence="1">Uncharacterized protein</fullName>
    </submittedName>
</protein>
<dbReference type="PANTHER" id="PTHR40705">
    <property type="entry name" value="TRNA(ILE2) 2-AGMATINYLCYTIDINE SYNTHETASE TIAS"/>
    <property type="match status" value="1"/>
</dbReference>
<sequence length="250" mass="27194">MKFYLCIDDTDNLDSIGTGTIAEQILEKIIEKGFGPCSLVTRHQLFIHPDIPYTSHNSSMCFYGEAPDHSLSTIIDLASHHLDTVAAEGSDPGLCVLKFDTASDYSGLISFGKAAKKTVLTKADAIACAEEHQLHLSEHGGTGQGIIGALAGVGLRLFGSDGEIKGALKYIEINRPYQVHELIEFPEVDVVLDLDSKEALSPMTSINMGARSKTVMYQNQSVLFAIKSDDGHFESLTKPKIRQLGESFYV</sequence>
<dbReference type="OrthoDB" id="270233at2"/>
<dbReference type="STRING" id="52689.AKG39_17885"/>
<comment type="caution">
    <text evidence="1">The sequence shown here is derived from an EMBL/GenBank/DDBJ whole genome shotgun (WGS) entry which is preliminary data.</text>
</comment>
<dbReference type="RefSeq" id="WP_050741765.1">
    <property type="nucleotide sequence ID" value="NZ_LGYO01000063.1"/>
</dbReference>
<accession>A0A0L6TVV9</accession>
<proteinExistence type="predicted"/>
<name>A0A0L6TVV9_9FIRM</name>
<reference evidence="2" key="1">
    <citation type="submission" date="2015-07" db="EMBL/GenBank/DDBJ databases">
        <title>Draft genome sequence of Acetobacterium bakii DSM 8293, a potential psychrophilic chemical producer through syngas fermentation.</title>
        <authorList>
            <person name="Song Y."/>
            <person name="Hwang S."/>
            <person name="Cho B.-K."/>
        </authorList>
    </citation>
    <scope>NUCLEOTIDE SEQUENCE [LARGE SCALE GENOMIC DNA]</scope>
    <source>
        <strain evidence="2">DSM 8239</strain>
    </source>
</reference>
<dbReference type="Gene3D" id="3.30.70.2200">
    <property type="match status" value="1"/>
</dbReference>
<dbReference type="AlphaFoldDB" id="A0A0L6TVV9"/>
<dbReference type="EMBL" id="LGYO01000063">
    <property type="protein sequence ID" value="KNZ40394.1"/>
    <property type="molecule type" value="Genomic_DNA"/>
</dbReference>
<dbReference type="PATRIC" id="fig|52689.4.peg.3268"/>
<keyword evidence="2" id="KW-1185">Reference proteome</keyword>
<organism evidence="1 2">
    <name type="scientific">Acetobacterium bakii</name>
    <dbReference type="NCBI Taxonomy" id="52689"/>
    <lineage>
        <taxon>Bacteria</taxon>
        <taxon>Bacillati</taxon>
        <taxon>Bacillota</taxon>
        <taxon>Clostridia</taxon>
        <taxon>Eubacteriales</taxon>
        <taxon>Eubacteriaceae</taxon>
        <taxon>Acetobacterium</taxon>
    </lineage>
</organism>
<dbReference type="PANTHER" id="PTHR40705:SF2">
    <property type="entry name" value="DUF1743 DOMAIN-CONTAINING PROTEIN"/>
    <property type="match status" value="1"/>
</dbReference>
<evidence type="ECO:0000313" key="1">
    <source>
        <dbReference type="EMBL" id="KNZ40394.1"/>
    </source>
</evidence>
<gene>
    <name evidence="1" type="ORF">AKG39_17885</name>
</gene>
<dbReference type="Proteomes" id="UP000036873">
    <property type="component" value="Unassembled WGS sequence"/>
</dbReference>
<evidence type="ECO:0000313" key="2">
    <source>
        <dbReference type="Proteomes" id="UP000036873"/>
    </source>
</evidence>